<evidence type="ECO:0000313" key="4">
    <source>
        <dbReference type="Proteomes" id="UP000315439"/>
    </source>
</evidence>
<dbReference type="EMBL" id="VIKS01000001">
    <property type="protein sequence ID" value="TQV89398.1"/>
    <property type="molecule type" value="Genomic_DNA"/>
</dbReference>
<evidence type="ECO:0000256" key="1">
    <source>
        <dbReference type="SAM" id="MobiDB-lite"/>
    </source>
</evidence>
<organism evidence="3 4">
    <name type="scientific">Aliikangiella coralliicola</name>
    <dbReference type="NCBI Taxonomy" id="2592383"/>
    <lineage>
        <taxon>Bacteria</taxon>
        <taxon>Pseudomonadati</taxon>
        <taxon>Pseudomonadota</taxon>
        <taxon>Gammaproteobacteria</taxon>
        <taxon>Oceanospirillales</taxon>
        <taxon>Pleioneaceae</taxon>
        <taxon>Aliikangiella</taxon>
    </lineage>
</organism>
<keyword evidence="2" id="KW-0732">Signal</keyword>
<dbReference type="AlphaFoldDB" id="A0A545UIW4"/>
<gene>
    <name evidence="3" type="ORF">FLL46_00510</name>
</gene>
<evidence type="ECO:0000256" key="2">
    <source>
        <dbReference type="SAM" id="SignalP"/>
    </source>
</evidence>
<evidence type="ECO:0000313" key="3">
    <source>
        <dbReference type="EMBL" id="TQV89398.1"/>
    </source>
</evidence>
<sequence>MKQSIRLIFIFISLTGIQFSWAEEKNEPEQAYQLEQPTSGDNYYAPCRPIPDCGGNSDQTSSQAARSEWLKWLELLNGNSESDNEPKQKQ</sequence>
<dbReference type="RefSeq" id="WP_142891462.1">
    <property type="nucleotide sequence ID" value="NZ_ML660160.1"/>
</dbReference>
<protein>
    <submittedName>
        <fullName evidence="3">Uncharacterized protein</fullName>
    </submittedName>
</protein>
<feature type="chain" id="PRO_5022238630" evidence="2">
    <location>
        <begin position="23"/>
        <end position="90"/>
    </location>
</feature>
<feature type="region of interest" description="Disordered" evidence="1">
    <location>
        <begin position="43"/>
        <end position="62"/>
    </location>
</feature>
<comment type="caution">
    <text evidence="3">The sequence shown here is derived from an EMBL/GenBank/DDBJ whole genome shotgun (WGS) entry which is preliminary data.</text>
</comment>
<keyword evidence="4" id="KW-1185">Reference proteome</keyword>
<dbReference type="Proteomes" id="UP000315439">
    <property type="component" value="Unassembled WGS sequence"/>
</dbReference>
<proteinExistence type="predicted"/>
<accession>A0A545UIW4</accession>
<feature type="signal peptide" evidence="2">
    <location>
        <begin position="1"/>
        <end position="22"/>
    </location>
</feature>
<name>A0A545UIW4_9GAMM</name>
<reference evidence="3 4" key="1">
    <citation type="submission" date="2019-07" db="EMBL/GenBank/DDBJ databases">
        <title>Draft genome for Aliikangiella sp. M105.</title>
        <authorList>
            <person name="Wang G."/>
        </authorList>
    </citation>
    <scope>NUCLEOTIDE SEQUENCE [LARGE SCALE GENOMIC DNA]</scope>
    <source>
        <strain evidence="3 4">M105</strain>
    </source>
</reference>